<gene>
    <name evidence="2" type="ORF">FB474_3612</name>
</gene>
<protein>
    <submittedName>
        <fullName evidence="2">Uncharacterized protein</fullName>
    </submittedName>
</protein>
<proteinExistence type="predicted"/>
<evidence type="ECO:0000313" key="3">
    <source>
        <dbReference type="Proteomes" id="UP000319514"/>
    </source>
</evidence>
<dbReference type="AlphaFoldDB" id="A0A542Z952"/>
<evidence type="ECO:0000256" key="1">
    <source>
        <dbReference type="SAM" id="Phobius"/>
    </source>
</evidence>
<keyword evidence="1" id="KW-0472">Membrane</keyword>
<keyword evidence="1" id="KW-0812">Transmembrane</keyword>
<feature type="transmembrane region" description="Helical" evidence="1">
    <location>
        <begin position="6"/>
        <end position="27"/>
    </location>
</feature>
<evidence type="ECO:0000313" key="2">
    <source>
        <dbReference type="EMBL" id="TQL56851.1"/>
    </source>
</evidence>
<dbReference type="RefSeq" id="WP_141790219.1">
    <property type="nucleotide sequence ID" value="NZ_BAAAKX010000008.1"/>
</dbReference>
<sequence>MWLSVVYTVIFLVLMLLFCAHIARLLAFRSQTRDGDSFGNRLAGHGPNDEVAYRSPRQRVTDLVARRRDRSPEGL</sequence>
<dbReference type="Proteomes" id="UP000319514">
    <property type="component" value="Unassembled WGS sequence"/>
</dbReference>
<organism evidence="2 3">
    <name type="scientific">Oryzihumus leptocrescens</name>
    <dbReference type="NCBI Taxonomy" id="297536"/>
    <lineage>
        <taxon>Bacteria</taxon>
        <taxon>Bacillati</taxon>
        <taxon>Actinomycetota</taxon>
        <taxon>Actinomycetes</taxon>
        <taxon>Micrococcales</taxon>
        <taxon>Intrasporangiaceae</taxon>
        <taxon>Oryzihumus</taxon>
    </lineage>
</organism>
<keyword evidence="3" id="KW-1185">Reference proteome</keyword>
<keyword evidence="1" id="KW-1133">Transmembrane helix</keyword>
<reference evidence="2 3" key="1">
    <citation type="submission" date="2019-06" db="EMBL/GenBank/DDBJ databases">
        <title>Sequencing the genomes of 1000 actinobacteria strains.</title>
        <authorList>
            <person name="Klenk H.-P."/>
        </authorList>
    </citation>
    <scope>NUCLEOTIDE SEQUENCE [LARGE SCALE GENOMIC DNA]</scope>
    <source>
        <strain evidence="2 3">DSM 18082</strain>
    </source>
</reference>
<dbReference type="EMBL" id="VFOQ01000002">
    <property type="protein sequence ID" value="TQL56851.1"/>
    <property type="molecule type" value="Genomic_DNA"/>
</dbReference>
<accession>A0A542Z952</accession>
<comment type="caution">
    <text evidence="2">The sequence shown here is derived from an EMBL/GenBank/DDBJ whole genome shotgun (WGS) entry which is preliminary data.</text>
</comment>
<name>A0A542Z952_9MICO</name>